<proteinExistence type="predicted"/>
<organism evidence="2 3">
    <name type="scientific">Eruca vesicaria subsp. sativa</name>
    <name type="common">Garden rocket</name>
    <name type="synonym">Eruca sativa</name>
    <dbReference type="NCBI Taxonomy" id="29727"/>
    <lineage>
        <taxon>Eukaryota</taxon>
        <taxon>Viridiplantae</taxon>
        <taxon>Streptophyta</taxon>
        <taxon>Embryophyta</taxon>
        <taxon>Tracheophyta</taxon>
        <taxon>Spermatophyta</taxon>
        <taxon>Magnoliopsida</taxon>
        <taxon>eudicotyledons</taxon>
        <taxon>Gunneridae</taxon>
        <taxon>Pentapetalae</taxon>
        <taxon>rosids</taxon>
        <taxon>malvids</taxon>
        <taxon>Brassicales</taxon>
        <taxon>Brassicaceae</taxon>
        <taxon>Brassiceae</taxon>
        <taxon>Eruca</taxon>
    </lineage>
</organism>
<comment type="caution">
    <text evidence="2">The sequence shown here is derived from an EMBL/GenBank/DDBJ whole genome shotgun (WGS) entry which is preliminary data.</text>
</comment>
<protein>
    <submittedName>
        <fullName evidence="2">Uncharacterized protein</fullName>
    </submittedName>
</protein>
<feature type="compositionally biased region" description="Basic and acidic residues" evidence="1">
    <location>
        <begin position="1"/>
        <end position="18"/>
    </location>
</feature>
<feature type="region of interest" description="Disordered" evidence="1">
    <location>
        <begin position="250"/>
        <end position="269"/>
    </location>
</feature>
<evidence type="ECO:0000313" key="3">
    <source>
        <dbReference type="Proteomes" id="UP001642260"/>
    </source>
</evidence>
<evidence type="ECO:0000256" key="1">
    <source>
        <dbReference type="SAM" id="MobiDB-lite"/>
    </source>
</evidence>
<feature type="region of interest" description="Disordered" evidence="1">
    <location>
        <begin position="1"/>
        <end position="24"/>
    </location>
</feature>
<dbReference type="AlphaFoldDB" id="A0ABC8KKP1"/>
<gene>
    <name evidence="2" type="ORF">ERUC_LOCUS23404</name>
</gene>
<keyword evidence="3" id="KW-1185">Reference proteome</keyword>
<accession>A0ABC8KKP1</accession>
<sequence length="317" mass="35804">MKRVCKEDETHMDQVPSEKDEEDDSLTIAQLMRLRKKNSAMCSSDENPPKVLPLTEVLQKMGKEFPEKLKRSRYLRTRTNVRSEIEDSGGSASREVPLNKLFQKEEVVKRKSEHLGDKRARADDDDESCMDCYDNITTIEMVIDREKVVRVASDSRRKRNNRLEIAYVDETVAQREGTGNKAGRKNMVISSANGYNSSDLPLGANGRVVDLVVSLPETRQKCYNAEIGVNGINTEKKNTTIVADGSKEAKCSLHGDGENQRSNEKEDDGESLKQINLAIEEIALNLDARMMKVEKTLAKIREWKTIERNQIKNGISA</sequence>
<evidence type="ECO:0000313" key="2">
    <source>
        <dbReference type="EMBL" id="CAH8357648.1"/>
    </source>
</evidence>
<dbReference type="EMBL" id="CAKOAT010235154">
    <property type="protein sequence ID" value="CAH8357648.1"/>
    <property type="molecule type" value="Genomic_DNA"/>
</dbReference>
<reference evidence="2 3" key="1">
    <citation type="submission" date="2022-03" db="EMBL/GenBank/DDBJ databases">
        <authorList>
            <person name="Macdonald S."/>
            <person name="Ahmed S."/>
            <person name="Newling K."/>
        </authorList>
    </citation>
    <scope>NUCLEOTIDE SEQUENCE [LARGE SCALE GENOMIC DNA]</scope>
</reference>
<dbReference type="Proteomes" id="UP001642260">
    <property type="component" value="Unassembled WGS sequence"/>
</dbReference>
<feature type="compositionally biased region" description="Basic and acidic residues" evidence="1">
    <location>
        <begin position="250"/>
        <end position="264"/>
    </location>
</feature>
<name>A0ABC8KKP1_ERUVS</name>